<reference evidence="1" key="1">
    <citation type="submission" date="2020-02" db="EMBL/GenBank/DDBJ databases">
        <authorList>
            <person name="Meier V. D."/>
        </authorList>
    </citation>
    <scope>NUCLEOTIDE SEQUENCE</scope>
    <source>
        <strain evidence="1">AVDCRST_MAG51</strain>
    </source>
</reference>
<gene>
    <name evidence="1" type="ORF">AVDCRST_MAG51-2980</name>
</gene>
<dbReference type="EMBL" id="CADCUX010000644">
    <property type="protein sequence ID" value="CAA9437091.1"/>
    <property type="molecule type" value="Genomic_DNA"/>
</dbReference>
<name>A0A6J4Q943_9BURK</name>
<sequence length="48" mass="4669">TQAAVHRLATGACDHPVGSVAALSCSVTEARVARALGPAVQPAGSGTR</sequence>
<dbReference type="AlphaFoldDB" id="A0A6J4Q943"/>
<evidence type="ECO:0000313" key="1">
    <source>
        <dbReference type="EMBL" id="CAA9437091.1"/>
    </source>
</evidence>
<proteinExistence type="predicted"/>
<accession>A0A6J4Q943</accession>
<protein>
    <submittedName>
        <fullName evidence="1">Uncharacterized protein</fullName>
    </submittedName>
</protein>
<organism evidence="1">
    <name type="scientific">uncultured Ramlibacter sp</name>
    <dbReference type="NCBI Taxonomy" id="260755"/>
    <lineage>
        <taxon>Bacteria</taxon>
        <taxon>Pseudomonadati</taxon>
        <taxon>Pseudomonadota</taxon>
        <taxon>Betaproteobacteria</taxon>
        <taxon>Burkholderiales</taxon>
        <taxon>Comamonadaceae</taxon>
        <taxon>Ramlibacter</taxon>
        <taxon>environmental samples</taxon>
    </lineage>
</organism>
<feature type="non-terminal residue" evidence="1">
    <location>
        <position position="1"/>
    </location>
</feature>